<protein>
    <submittedName>
        <fullName evidence="1">Uncharacterized protein</fullName>
    </submittedName>
</protein>
<dbReference type="EMBL" id="MU275899">
    <property type="protein sequence ID" value="KAI0047731.1"/>
    <property type="molecule type" value="Genomic_DNA"/>
</dbReference>
<gene>
    <name evidence="1" type="ORF">FA95DRAFT_1518689</name>
</gene>
<name>A0ACB8RVV4_9AGAM</name>
<comment type="caution">
    <text evidence="1">The sequence shown here is derived from an EMBL/GenBank/DDBJ whole genome shotgun (WGS) entry which is preliminary data.</text>
</comment>
<sequence>MAADDSKAPEWPTSAKKQTLSPWIPISLLAVTTAALAVPLVLLRRNRAATISDLGHKLDTAPPRRAATRRPNAASHVTSGPPRRRVTRSADVAHRPREHVAGAHVSSTVHSQLSETRAGSSAVPSQQDDFNGALYTLKAFSIATAAVTFGGATLILGVKAYLGVKDTQEFASVMRQILLSKMPGLSARIHRPTTSEPAPPFPITSSHAPSPPPSHSPDAQATRAAGESATWTWSEAQQRLSEAFEGGGLSRWAEVAAGELEAEAQVERAKRGL</sequence>
<evidence type="ECO:0000313" key="1">
    <source>
        <dbReference type="EMBL" id="KAI0047731.1"/>
    </source>
</evidence>
<keyword evidence="2" id="KW-1185">Reference proteome</keyword>
<organism evidence="1 2">
    <name type="scientific">Auriscalpium vulgare</name>
    <dbReference type="NCBI Taxonomy" id="40419"/>
    <lineage>
        <taxon>Eukaryota</taxon>
        <taxon>Fungi</taxon>
        <taxon>Dikarya</taxon>
        <taxon>Basidiomycota</taxon>
        <taxon>Agaricomycotina</taxon>
        <taxon>Agaricomycetes</taxon>
        <taxon>Russulales</taxon>
        <taxon>Auriscalpiaceae</taxon>
        <taxon>Auriscalpium</taxon>
    </lineage>
</organism>
<reference evidence="1" key="1">
    <citation type="submission" date="2021-02" db="EMBL/GenBank/DDBJ databases">
        <authorList>
            <consortium name="DOE Joint Genome Institute"/>
            <person name="Ahrendt S."/>
            <person name="Looney B.P."/>
            <person name="Miyauchi S."/>
            <person name="Morin E."/>
            <person name="Drula E."/>
            <person name="Courty P.E."/>
            <person name="Chicoki N."/>
            <person name="Fauchery L."/>
            <person name="Kohler A."/>
            <person name="Kuo A."/>
            <person name="Labutti K."/>
            <person name="Pangilinan J."/>
            <person name="Lipzen A."/>
            <person name="Riley R."/>
            <person name="Andreopoulos W."/>
            <person name="He G."/>
            <person name="Johnson J."/>
            <person name="Barry K.W."/>
            <person name="Grigoriev I.V."/>
            <person name="Nagy L."/>
            <person name="Hibbett D."/>
            <person name="Henrissat B."/>
            <person name="Matheny P.B."/>
            <person name="Labbe J."/>
            <person name="Martin F."/>
        </authorList>
    </citation>
    <scope>NUCLEOTIDE SEQUENCE</scope>
    <source>
        <strain evidence="1">FP105234-sp</strain>
    </source>
</reference>
<accession>A0ACB8RVV4</accession>
<proteinExistence type="predicted"/>
<evidence type="ECO:0000313" key="2">
    <source>
        <dbReference type="Proteomes" id="UP000814033"/>
    </source>
</evidence>
<reference evidence="1" key="2">
    <citation type="journal article" date="2022" name="New Phytol.">
        <title>Evolutionary transition to the ectomycorrhizal habit in the genomes of a hyperdiverse lineage of mushroom-forming fungi.</title>
        <authorList>
            <person name="Looney B."/>
            <person name="Miyauchi S."/>
            <person name="Morin E."/>
            <person name="Drula E."/>
            <person name="Courty P.E."/>
            <person name="Kohler A."/>
            <person name="Kuo A."/>
            <person name="LaButti K."/>
            <person name="Pangilinan J."/>
            <person name="Lipzen A."/>
            <person name="Riley R."/>
            <person name="Andreopoulos W."/>
            <person name="He G."/>
            <person name="Johnson J."/>
            <person name="Nolan M."/>
            <person name="Tritt A."/>
            <person name="Barry K.W."/>
            <person name="Grigoriev I.V."/>
            <person name="Nagy L.G."/>
            <person name="Hibbett D."/>
            <person name="Henrissat B."/>
            <person name="Matheny P.B."/>
            <person name="Labbe J."/>
            <person name="Martin F.M."/>
        </authorList>
    </citation>
    <scope>NUCLEOTIDE SEQUENCE</scope>
    <source>
        <strain evidence="1">FP105234-sp</strain>
    </source>
</reference>
<dbReference type="Proteomes" id="UP000814033">
    <property type="component" value="Unassembled WGS sequence"/>
</dbReference>